<evidence type="ECO:0000313" key="1">
    <source>
        <dbReference type="EMBL" id="ETN97673.1"/>
    </source>
</evidence>
<evidence type="ECO:0000313" key="2">
    <source>
        <dbReference type="Proteomes" id="UP000023152"/>
    </source>
</evidence>
<protein>
    <submittedName>
        <fullName evidence="1">Uncharacterized protein</fullName>
    </submittedName>
</protein>
<comment type="caution">
    <text evidence="1">The sequence shown here is derived from an EMBL/GenBank/DDBJ whole genome shotgun (WGS) entry which is preliminary data.</text>
</comment>
<organism evidence="1 2">
    <name type="scientific">Reticulomyxa filosa</name>
    <dbReference type="NCBI Taxonomy" id="46433"/>
    <lineage>
        <taxon>Eukaryota</taxon>
        <taxon>Sar</taxon>
        <taxon>Rhizaria</taxon>
        <taxon>Retaria</taxon>
        <taxon>Foraminifera</taxon>
        <taxon>Monothalamids</taxon>
        <taxon>Reticulomyxidae</taxon>
        <taxon>Reticulomyxa</taxon>
    </lineage>
</organism>
<dbReference type="InterPro" id="IPR011989">
    <property type="entry name" value="ARM-like"/>
</dbReference>
<reference evidence="1 2" key="1">
    <citation type="journal article" date="2013" name="Curr. Biol.">
        <title>The Genome of the Foraminiferan Reticulomyxa filosa.</title>
        <authorList>
            <person name="Glockner G."/>
            <person name="Hulsmann N."/>
            <person name="Schleicher M."/>
            <person name="Noegel A.A."/>
            <person name="Eichinger L."/>
            <person name="Gallinger C."/>
            <person name="Pawlowski J."/>
            <person name="Sierra R."/>
            <person name="Euteneuer U."/>
            <person name="Pillet L."/>
            <person name="Moustafa A."/>
            <person name="Platzer M."/>
            <person name="Groth M."/>
            <person name="Szafranski K."/>
            <person name="Schliwa M."/>
        </authorList>
    </citation>
    <scope>NUCLEOTIDE SEQUENCE [LARGE SCALE GENOMIC DNA]</scope>
</reference>
<keyword evidence="2" id="KW-1185">Reference proteome</keyword>
<accession>X6L8C6</accession>
<feature type="non-terminal residue" evidence="1">
    <location>
        <position position="1"/>
    </location>
</feature>
<dbReference type="Gene3D" id="1.25.10.10">
    <property type="entry name" value="Leucine-rich Repeat Variant"/>
    <property type="match status" value="1"/>
</dbReference>
<sequence length="152" mass="17850">RERSEDIFQYLINGLDNEDSHFSELCAEALEEISMKLKGKHLNVALRFLSRRLHYTQGRHQYIAESFKNISVKSNEGQLQYSFQCLIDGLEDEDRSMRKECAKMLVRLSMKWNQVQLDYAFRCLICGLNDEDINVHKEYAELLVAHSMKLSQ</sequence>
<dbReference type="EMBL" id="ASPP01048994">
    <property type="protein sequence ID" value="ETN97673.1"/>
    <property type="molecule type" value="Genomic_DNA"/>
</dbReference>
<dbReference type="Proteomes" id="UP000023152">
    <property type="component" value="Unassembled WGS sequence"/>
</dbReference>
<dbReference type="InterPro" id="IPR016024">
    <property type="entry name" value="ARM-type_fold"/>
</dbReference>
<feature type="non-terminal residue" evidence="1">
    <location>
        <position position="152"/>
    </location>
</feature>
<proteinExistence type="predicted"/>
<dbReference type="SUPFAM" id="SSF48371">
    <property type="entry name" value="ARM repeat"/>
    <property type="match status" value="1"/>
</dbReference>
<dbReference type="AlphaFoldDB" id="X6L8C6"/>
<gene>
    <name evidence="1" type="ORF">RFI_39856</name>
</gene>
<name>X6L8C6_RETFI</name>